<dbReference type="Gene3D" id="1.20.120.1810">
    <property type="match status" value="1"/>
</dbReference>
<dbReference type="PANTHER" id="PTHR30385">
    <property type="entry name" value="SIGMA FACTOR F FLAGELLAR"/>
    <property type="match status" value="1"/>
</dbReference>
<dbReference type="SUPFAM" id="SSF88946">
    <property type="entry name" value="Sigma2 domain of RNA polymerase sigma factors"/>
    <property type="match status" value="1"/>
</dbReference>
<evidence type="ECO:0000259" key="5">
    <source>
        <dbReference type="PROSITE" id="PS00715"/>
    </source>
</evidence>
<accession>A0ABS9CPB1</accession>
<proteinExistence type="predicted"/>
<reference evidence="6 7" key="1">
    <citation type="submission" date="2020-12" db="EMBL/GenBank/DDBJ databases">
        <title>Whole genome sequences of gut porcine anaerobes.</title>
        <authorList>
            <person name="Kubasova T."/>
            <person name="Jahodarova E."/>
            <person name="Rychlik I."/>
        </authorList>
    </citation>
    <scope>NUCLEOTIDE SEQUENCE [LARGE SCALE GENOMIC DNA]</scope>
    <source>
        <strain evidence="6 7">An867</strain>
    </source>
</reference>
<evidence type="ECO:0000313" key="6">
    <source>
        <dbReference type="EMBL" id="MCF2652216.1"/>
    </source>
</evidence>
<comment type="caution">
    <text evidence="6">The sequence shown here is derived from an EMBL/GenBank/DDBJ whole genome shotgun (WGS) entry which is preliminary data.</text>
</comment>
<evidence type="ECO:0000256" key="4">
    <source>
        <dbReference type="ARBA" id="ARBA00023163"/>
    </source>
</evidence>
<dbReference type="InterPro" id="IPR000943">
    <property type="entry name" value="RNA_pol_sigma70"/>
</dbReference>
<keyword evidence="2" id="KW-0731">Sigma factor</keyword>
<dbReference type="Pfam" id="PF04542">
    <property type="entry name" value="Sigma70_r2"/>
    <property type="match status" value="1"/>
</dbReference>
<keyword evidence="1" id="KW-0805">Transcription regulation</keyword>
<dbReference type="SUPFAM" id="SSF88659">
    <property type="entry name" value="Sigma3 and sigma4 domains of RNA polymerase sigma factors"/>
    <property type="match status" value="2"/>
</dbReference>
<name>A0ABS9CPB1_9FIRM</name>
<organism evidence="6 7">
    <name type="scientific">Anaeromassilibacillus senegalensis</name>
    <dbReference type="NCBI Taxonomy" id="1673717"/>
    <lineage>
        <taxon>Bacteria</taxon>
        <taxon>Bacillati</taxon>
        <taxon>Bacillota</taxon>
        <taxon>Clostridia</taxon>
        <taxon>Eubacteriales</taxon>
        <taxon>Acutalibacteraceae</taxon>
        <taxon>Anaeromassilibacillus</taxon>
    </lineage>
</organism>
<dbReference type="Pfam" id="PF04545">
    <property type="entry name" value="Sigma70_r4"/>
    <property type="match status" value="1"/>
</dbReference>
<evidence type="ECO:0000256" key="1">
    <source>
        <dbReference type="ARBA" id="ARBA00023015"/>
    </source>
</evidence>
<dbReference type="InterPro" id="IPR007630">
    <property type="entry name" value="RNA_pol_sigma70_r4"/>
</dbReference>
<feature type="domain" description="RNA polymerase sigma-70" evidence="5">
    <location>
        <begin position="31"/>
        <end position="44"/>
    </location>
</feature>
<dbReference type="InterPro" id="IPR014284">
    <property type="entry name" value="RNA_pol_sigma-70_dom"/>
</dbReference>
<dbReference type="NCBIfam" id="TIGR02937">
    <property type="entry name" value="sigma70-ECF"/>
    <property type="match status" value="1"/>
</dbReference>
<keyword evidence="4" id="KW-0804">Transcription</keyword>
<gene>
    <name evidence="6" type="ORF">JQM67_06345</name>
</gene>
<dbReference type="EMBL" id="JAFBIT010000002">
    <property type="protein sequence ID" value="MCF2652216.1"/>
    <property type="molecule type" value="Genomic_DNA"/>
</dbReference>
<dbReference type="PANTHER" id="PTHR30385:SF4">
    <property type="entry name" value="RNA POLYMERASE SIGMA-E FACTOR"/>
    <property type="match status" value="1"/>
</dbReference>
<keyword evidence="7" id="KW-1185">Reference proteome</keyword>
<evidence type="ECO:0000256" key="2">
    <source>
        <dbReference type="ARBA" id="ARBA00023082"/>
    </source>
</evidence>
<dbReference type="Pfam" id="PF04539">
    <property type="entry name" value="Sigma70_r3"/>
    <property type="match status" value="1"/>
</dbReference>
<dbReference type="CDD" id="cd06171">
    <property type="entry name" value="Sigma70_r4"/>
    <property type="match status" value="1"/>
</dbReference>
<dbReference type="InterPro" id="IPR007627">
    <property type="entry name" value="RNA_pol_sigma70_r2"/>
</dbReference>
<dbReference type="InterPro" id="IPR013325">
    <property type="entry name" value="RNA_pol_sigma_r2"/>
</dbReference>
<dbReference type="PROSITE" id="PS00715">
    <property type="entry name" value="SIGMA70_1"/>
    <property type="match status" value="1"/>
</dbReference>
<protein>
    <submittedName>
        <fullName evidence="6">Sigma-70 family RNA polymerase sigma factor</fullName>
    </submittedName>
</protein>
<evidence type="ECO:0000313" key="7">
    <source>
        <dbReference type="Proteomes" id="UP001299220"/>
    </source>
</evidence>
<dbReference type="Proteomes" id="UP001299220">
    <property type="component" value="Unassembled WGS sequence"/>
</dbReference>
<sequence>MENRAEFIERNVGLVRSLVPRFLGRGIEYDDLFQAGCVGLMKAAEHFDPDRGFKFSTYAVPVILGEMRRLFRDGGAVKVSRSLKELSMKAVRLSEKIEMETGEAPSISELAAQLGVTPERCAEALNAAVQPLSLTNDEDSGETDVPVDSPEEKIADRLALQQVIKTLPDADQRLLEYRYFGNQTQVETAKRLGISQVQVSRREKKLLLYLRSLLL</sequence>
<dbReference type="PRINTS" id="PR00046">
    <property type="entry name" value="SIGMA70FCT"/>
</dbReference>
<dbReference type="Gene3D" id="1.10.10.10">
    <property type="entry name" value="Winged helix-like DNA-binding domain superfamily/Winged helix DNA-binding domain"/>
    <property type="match status" value="2"/>
</dbReference>
<evidence type="ECO:0000256" key="3">
    <source>
        <dbReference type="ARBA" id="ARBA00023125"/>
    </source>
</evidence>
<keyword evidence="3" id="KW-0238">DNA-binding</keyword>
<dbReference type="RefSeq" id="WP_235323279.1">
    <property type="nucleotide sequence ID" value="NZ_JAFBIT010000002.1"/>
</dbReference>
<dbReference type="InterPro" id="IPR007624">
    <property type="entry name" value="RNA_pol_sigma70_r3"/>
</dbReference>
<dbReference type="InterPro" id="IPR013324">
    <property type="entry name" value="RNA_pol_sigma_r3/r4-like"/>
</dbReference>
<dbReference type="InterPro" id="IPR036388">
    <property type="entry name" value="WH-like_DNA-bd_sf"/>
</dbReference>